<feature type="repeat" description="WD" evidence="4">
    <location>
        <begin position="149"/>
        <end position="180"/>
    </location>
</feature>
<proteinExistence type="predicted"/>
<dbReference type="Proteomes" id="UP001190700">
    <property type="component" value="Unassembled WGS sequence"/>
</dbReference>
<dbReference type="PRINTS" id="PR00320">
    <property type="entry name" value="GPROTEINBRPT"/>
</dbReference>
<dbReference type="Gene3D" id="2.130.10.10">
    <property type="entry name" value="YVTN repeat-like/Quinoprotein amine dehydrogenase"/>
    <property type="match status" value="1"/>
</dbReference>
<dbReference type="SUPFAM" id="SSF50978">
    <property type="entry name" value="WD40 repeat-like"/>
    <property type="match status" value="1"/>
</dbReference>
<evidence type="ECO:0000313" key="6">
    <source>
        <dbReference type="Proteomes" id="UP001190700"/>
    </source>
</evidence>
<dbReference type="InterPro" id="IPR001680">
    <property type="entry name" value="WD40_rpt"/>
</dbReference>
<keyword evidence="2 4" id="KW-0853">WD repeat</keyword>
<sequence length="349" mass="36931">MQTESEDFQLSCELHGHQDEVRGICACGDRVFATASRDKTIRSWVQSEDNGYVPLLTYDGEGGHTNFVTSVVYVEAGANEQFPTGAIISGSRDKSVIVWDPETARPIQTLSEHSEQVMGVNTAANGDVLSASLDGTARAWRGGKCSEVLRGHEGSVLAVLGLPNGEILTASQDKTIRRWSGSQCTGVLQGHTDTVRALALLPGGFGVASASHDCTVRTWTLDGSPIGTMEGHTSLVYTVACAEGILASGSEDNTMRIWTMDGVCTQVVPHPACVWALTFLPSGDLATACGDAVARVWTRCADRCAPAELLAAYQRTPPPPGELLSIEGTNSRNLALTHSAHTSNAAESC</sequence>
<dbReference type="InterPro" id="IPR020472">
    <property type="entry name" value="WD40_PAC1"/>
</dbReference>
<dbReference type="EMBL" id="LGRX02030672">
    <property type="protein sequence ID" value="KAK3245404.1"/>
    <property type="molecule type" value="Genomic_DNA"/>
</dbReference>
<feature type="repeat" description="WD" evidence="4">
    <location>
        <begin position="188"/>
        <end position="222"/>
    </location>
</feature>
<dbReference type="InterPro" id="IPR036322">
    <property type="entry name" value="WD40_repeat_dom_sf"/>
</dbReference>
<feature type="repeat" description="WD" evidence="4">
    <location>
        <begin position="14"/>
        <end position="44"/>
    </location>
</feature>
<evidence type="ECO:0000313" key="5">
    <source>
        <dbReference type="EMBL" id="KAK3245404.1"/>
    </source>
</evidence>
<comment type="caution">
    <text evidence="5">The sequence shown here is derived from an EMBL/GenBank/DDBJ whole genome shotgun (WGS) entry which is preliminary data.</text>
</comment>
<dbReference type="PROSITE" id="PS50082">
    <property type="entry name" value="WD_REPEATS_2"/>
    <property type="match status" value="5"/>
</dbReference>
<dbReference type="InterPro" id="IPR015943">
    <property type="entry name" value="WD40/YVTN_repeat-like_dom_sf"/>
</dbReference>
<reference evidence="5 6" key="1">
    <citation type="journal article" date="2015" name="Genome Biol. Evol.">
        <title>Comparative Genomics of a Bacterivorous Green Alga Reveals Evolutionary Causalities and Consequences of Phago-Mixotrophic Mode of Nutrition.</title>
        <authorList>
            <person name="Burns J.A."/>
            <person name="Paasch A."/>
            <person name="Narechania A."/>
            <person name="Kim E."/>
        </authorList>
    </citation>
    <scope>NUCLEOTIDE SEQUENCE [LARGE SCALE GENOMIC DNA]</scope>
    <source>
        <strain evidence="5 6">PLY_AMNH</strain>
    </source>
</reference>
<keyword evidence="3" id="KW-0677">Repeat</keyword>
<evidence type="ECO:0000256" key="3">
    <source>
        <dbReference type="ARBA" id="ARBA00022737"/>
    </source>
</evidence>
<keyword evidence="1" id="KW-0963">Cytoplasm</keyword>
<dbReference type="GO" id="GO:0043130">
    <property type="term" value="F:ubiquitin binding"/>
    <property type="evidence" value="ECO:0007669"/>
    <property type="project" value="TreeGrafter"/>
</dbReference>
<dbReference type="AlphaFoldDB" id="A0AAE0C099"/>
<dbReference type="SMART" id="SM00320">
    <property type="entry name" value="WD40"/>
    <property type="match status" value="7"/>
</dbReference>
<dbReference type="Pfam" id="PF00400">
    <property type="entry name" value="WD40"/>
    <property type="match status" value="7"/>
</dbReference>
<dbReference type="CDD" id="cd00200">
    <property type="entry name" value="WD40"/>
    <property type="match status" value="1"/>
</dbReference>
<dbReference type="PANTHER" id="PTHR19849:SF0">
    <property type="entry name" value="PHOSPHOLIPASE A-2-ACTIVATING PROTEIN"/>
    <property type="match status" value="1"/>
</dbReference>
<keyword evidence="6" id="KW-1185">Reference proteome</keyword>
<evidence type="ECO:0000256" key="4">
    <source>
        <dbReference type="PROSITE-ProRule" id="PRU00221"/>
    </source>
</evidence>
<dbReference type="GO" id="GO:0005634">
    <property type="term" value="C:nucleus"/>
    <property type="evidence" value="ECO:0007669"/>
    <property type="project" value="TreeGrafter"/>
</dbReference>
<feature type="repeat" description="WD" evidence="4">
    <location>
        <begin position="87"/>
        <end position="109"/>
    </location>
</feature>
<dbReference type="PANTHER" id="PTHR19849">
    <property type="entry name" value="PHOSPHOLIPASE A-2-ACTIVATING PROTEIN"/>
    <property type="match status" value="1"/>
</dbReference>
<dbReference type="GO" id="GO:0005737">
    <property type="term" value="C:cytoplasm"/>
    <property type="evidence" value="ECO:0007669"/>
    <property type="project" value="TreeGrafter"/>
</dbReference>
<name>A0AAE0C099_9CHLO</name>
<dbReference type="PROSITE" id="PS50294">
    <property type="entry name" value="WD_REPEATS_REGION"/>
    <property type="match status" value="2"/>
</dbReference>
<evidence type="ECO:0008006" key="7">
    <source>
        <dbReference type="Google" id="ProtNLM"/>
    </source>
</evidence>
<dbReference type="GO" id="GO:0043161">
    <property type="term" value="P:proteasome-mediated ubiquitin-dependent protein catabolic process"/>
    <property type="evidence" value="ECO:0007669"/>
    <property type="project" value="TreeGrafter"/>
</dbReference>
<dbReference type="GO" id="GO:0010992">
    <property type="term" value="P:ubiquitin recycling"/>
    <property type="evidence" value="ECO:0007669"/>
    <property type="project" value="TreeGrafter"/>
</dbReference>
<protein>
    <recommendedName>
        <fullName evidence="7">Guanine nucleotide-binding protein subunit beta-like protein</fullName>
    </recommendedName>
</protein>
<evidence type="ECO:0000256" key="2">
    <source>
        <dbReference type="ARBA" id="ARBA00022574"/>
    </source>
</evidence>
<feature type="repeat" description="WD" evidence="4">
    <location>
        <begin position="229"/>
        <end position="261"/>
    </location>
</feature>
<accession>A0AAE0C099</accession>
<organism evidence="5 6">
    <name type="scientific">Cymbomonas tetramitiformis</name>
    <dbReference type="NCBI Taxonomy" id="36881"/>
    <lineage>
        <taxon>Eukaryota</taxon>
        <taxon>Viridiplantae</taxon>
        <taxon>Chlorophyta</taxon>
        <taxon>Pyramimonadophyceae</taxon>
        <taxon>Pyramimonadales</taxon>
        <taxon>Pyramimonadaceae</taxon>
        <taxon>Cymbomonas</taxon>
    </lineage>
</organism>
<evidence type="ECO:0000256" key="1">
    <source>
        <dbReference type="ARBA" id="ARBA00022490"/>
    </source>
</evidence>
<gene>
    <name evidence="5" type="ORF">CYMTET_45026</name>
</gene>